<dbReference type="InterPro" id="IPR011009">
    <property type="entry name" value="Kinase-like_dom_sf"/>
</dbReference>
<dbReference type="EMBL" id="LCWV01000002">
    <property type="protein sequence ID" value="PWI75389.1"/>
    <property type="molecule type" value="Genomic_DNA"/>
</dbReference>
<feature type="compositionally biased region" description="Polar residues" evidence="8">
    <location>
        <begin position="886"/>
        <end position="899"/>
    </location>
</feature>
<feature type="region of interest" description="Disordered" evidence="8">
    <location>
        <begin position="455"/>
        <end position="841"/>
    </location>
</feature>
<feature type="compositionally biased region" description="Low complexity" evidence="8">
    <location>
        <begin position="515"/>
        <end position="533"/>
    </location>
</feature>
<dbReference type="Proteomes" id="UP000245956">
    <property type="component" value="Unassembled WGS sequence"/>
</dbReference>
<evidence type="ECO:0000259" key="9">
    <source>
        <dbReference type="PROSITE" id="PS50011"/>
    </source>
</evidence>
<feature type="domain" description="Protein kinase" evidence="9">
    <location>
        <begin position="1342"/>
        <end position="1638"/>
    </location>
</feature>
<comment type="caution">
    <text evidence="10">The sequence shown here is derived from an EMBL/GenBank/DDBJ whole genome shotgun (WGS) entry which is preliminary data.</text>
</comment>
<keyword evidence="4 7" id="KW-0547">Nucleotide-binding</keyword>
<evidence type="ECO:0000256" key="5">
    <source>
        <dbReference type="ARBA" id="ARBA00022777"/>
    </source>
</evidence>
<feature type="compositionally biased region" description="Low complexity" evidence="8">
    <location>
        <begin position="998"/>
        <end position="1018"/>
    </location>
</feature>
<dbReference type="Pfam" id="PF00069">
    <property type="entry name" value="Pkinase"/>
    <property type="match status" value="1"/>
</dbReference>
<dbReference type="GO" id="GO:0005524">
    <property type="term" value="F:ATP binding"/>
    <property type="evidence" value="ECO:0007669"/>
    <property type="project" value="UniProtKB-UniRule"/>
</dbReference>
<dbReference type="GO" id="GO:0004674">
    <property type="term" value="F:protein serine/threonine kinase activity"/>
    <property type="evidence" value="ECO:0007669"/>
    <property type="project" value="UniProtKB-KW"/>
</dbReference>
<dbReference type="PANTHER" id="PTHR24058:SF22">
    <property type="entry name" value="DUAL SPECIFICITY TYROSINE-PHOSPHORYLATION-REGULATED KINASE 4"/>
    <property type="match status" value="1"/>
</dbReference>
<feature type="region of interest" description="Disordered" evidence="8">
    <location>
        <begin position="79"/>
        <end position="117"/>
    </location>
</feature>
<dbReference type="PROSITE" id="PS50011">
    <property type="entry name" value="PROTEIN_KINASE_DOM"/>
    <property type="match status" value="1"/>
</dbReference>
<proteinExistence type="inferred from homology"/>
<dbReference type="InterPro" id="IPR017441">
    <property type="entry name" value="Protein_kinase_ATP_BS"/>
</dbReference>
<feature type="compositionally biased region" description="Polar residues" evidence="8">
    <location>
        <begin position="950"/>
        <end position="960"/>
    </location>
</feature>
<gene>
    <name evidence="10" type="ORF">PCL_06047</name>
</gene>
<evidence type="ECO:0000256" key="4">
    <source>
        <dbReference type="ARBA" id="ARBA00022741"/>
    </source>
</evidence>
<dbReference type="GO" id="GO:0005737">
    <property type="term" value="C:cytoplasm"/>
    <property type="evidence" value="ECO:0007669"/>
    <property type="project" value="TreeGrafter"/>
</dbReference>
<dbReference type="PROSITE" id="PS00108">
    <property type="entry name" value="PROTEIN_KINASE_ST"/>
    <property type="match status" value="1"/>
</dbReference>
<sequence>MPFPPARARGGRSLKNRRARPPSLPWMDPVGMAWHGSMAHLRHPQGPAVNKSSRRATAIPSPHSQLAAAVALAPVPAKTHPTRHARRVQQHKSPVRGTWRRGTGEVRGTTGGRLGVVGPPDLLGRTFKGPPPLWTPVAYAWVVPRSVAPALRCPPPPRDSYSGVRCAVNGELPCVSSASNFSAGRPEPPPLPPAVCGRTTKPPCFARSVQSIHHPSLPPAGVEKTRPPAGLVSRTAISSVTPAPTPPSPPQQRTAPLESPVAPIFDPLFLRRALVALVDGNGDQRTTHDQTDTSARGTPETSVRSHSRLAPSTTRPSPGTHAPGLASRLYDIEAPPPGTRWASTSRLLVSYPNVCPLPLLLLAHATTTDGESRPLAVPASGPDQSFTKGIRLVSGNAPMLAASSSSQFNHSLASIDRNGELGQSTQSSGSYDFLPSVNFDDLQTSIESASTEFKLTQFPSPTGEGSILEPNGKPFAEKKLPDKPAMPQVASQARVSNPPLANKPGRSGSILRRPSTSSRHTSTSSMLSSSSATLDGSGAAPPSRNRRQSHYPPISNTNVVPKPVRKSISQVMTADADAPTRNVPARRPSLLGEKGLSGDSSRRSIDGGSGTVPDVPRNMANSRAAKAKSVQPPMRPSQANLLAGSNLTPEHNRLSTLAPRSPRVGGRGMTPSSGGKRASVMPGSHHSSHATGLGARTISPTDTRRMKRLSTMPQSQSLNFLASVPPPPPVSMDTRADSRSPSMIPRKASGTPSSSRTTPEISNRKSYSSGLSIGSTTSFNTVRTSTGSLQPRLPQSMSTSRLPAPKHTTVHSSHAAEDDEDVPPVPAIPKAYESPKDSPADTYFMEKKKTGLSTVDTIASFGNSTGSITMPVLPEPTKVQHRASARKSSIMPSTGLEDTTGVQMKKQLQPLRLPPLNIGPLNLPTNPKSLTSSDYTSSGRALSPPPSRQLPKTPTTPMTASKSSFFSKSKYDETIEMPSLRSSSSVHHAHRSTPTPPDGDSSDSSISISESKQKASISPFLSSSLPKGGFEHGFLKRSKTGGDYATLTGNAFDDRAHQKPAGPREPNMDKPVPKSPPPAPAREEPQTPTSKSSLRRKLSLTWKRGNSKGSLTGAMEMDKPGTHQQSKQETMPPPRIPTSATTSSLSTAKHPDPSPVVGANGKYLESRRRKSSAASLTNYAPHDRVRSDTWASKKEGTEAAAPASRNQGPANRTIRPRTSMTTMRSALYSAADLDKDDMVAEEEMRKMGSRRKETEVAARALDALRKRATPKERVGAHEAVRIAMLNIYERGEIIDFDDIYFCGTQNAHKVVGNVQSDAPNFGYDDERGDYTIVPGDHLAYRYEIIDVLGKGSFGQVVRCIDHKLGVLVAVKIIRNKKRFHQQALVEVNILQKLREWDPKNRHSMVNFTQHFYFRGHLCISTELLDMNLYEFIKAHSFRGFSLRIIRRFSKQILSSLILLKQRKVIHCDLKPENILLRHPLHSEIKVIDFGSSCFEHEKVYTYIQSRFYRSPEVILGMTYGMPIDMWSVGCILAELYTGVPIFPGENEQEQLACIMEVFGPPEKHLIEKSTRKKLFFDSMGKPRLTVSSKGRRRRPSSKTLQQALKCDDEAFIDFLARCLRWDPDRRLKPEEAIRHEFITGQKPTAPIPRLPARDPSPVKRSNTVSAPRPLPDPPGAMGRGLNAVRTGVSPHKPVSGPTSRRVSGATAATAASINRRTSAGGGSISGSISGLPRAAIRTASGKQDLAAAGASAAMSRKA</sequence>
<feature type="binding site" evidence="7">
    <location>
        <position position="1371"/>
    </location>
    <ligand>
        <name>ATP</name>
        <dbReference type="ChEBI" id="CHEBI:30616"/>
    </ligand>
</feature>
<feature type="compositionally biased region" description="Polar residues" evidence="8">
    <location>
        <begin position="1204"/>
        <end position="1219"/>
    </location>
</feature>
<keyword evidence="3" id="KW-0808">Transferase</keyword>
<dbReference type="Gene3D" id="1.10.510.10">
    <property type="entry name" value="Transferase(Phosphotransferase) domain 1"/>
    <property type="match status" value="1"/>
</dbReference>
<name>A0A2U3ELK6_PURLI</name>
<dbReference type="InterPro" id="IPR050494">
    <property type="entry name" value="Ser_Thr_dual-spec_kinase"/>
</dbReference>
<evidence type="ECO:0000256" key="7">
    <source>
        <dbReference type="PROSITE-ProRule" id="PRU10141"/>
    </source>
</evidence>
<dbReference type="Gene3D" id="3.30.200.20">
    <property type="entry name" value="Phosphorylase Kinase, domain 1"/>
    <property type="match status" value="1"/>
</dbReference>
<protein>
    <submittedName>
        <fullName evidence="10">Serine/threonine protein kinase</fullName>
    </submittedName>
</protein>
<dbReference type="FunFam" id="1.10.510.10:FF:000112">
    <property type="entry name" value="Putative dual specificity tyrosine-phosphorylation-regulated kinase 2"/>
    <property type="match status" value="1"/>
</dbReference>
<organism evidence="10 11">
    <name type="scientific">Purpureocillium lilacinum</name>
    <name type="common">Paecilomyces lilacinus</name>
    <dbReference type="NCBI Taxonomy" id="33203"/>
    <lineage>
        <taxon>Eukaryota</taxon>
        <taxon>Fungi</taxon>
        <taxon>Dikarya</taxon>
        <taxon>Ascomycota</taxon>
        <taxon>Pezizomycotina</taxon>
        <taxon>Sordariomycetes</taxon>
        <taxon>Hypocreomycetidae</taxon>
        <taxon>Hypocreales</taxon>
        <taxon>Ophiocordycipitaceae</taxon>
        <taxon>Purpureocillium</taxon>
    </lineage>
</organism>
<feature type="compositionally biased region" description="Basic and acidic residues" evidence="8">
    <location>
        <begin position="1181"/>
        <end position="1197"/>
    </location>
</feature>
<feature type="compositionally biased region" description="Basic residues" evidence="8">
    <location>
        <begin position="9"/>
        <end position="20"/>
    </location>
</feature>
<feature type="compositionally biased region" description="Polar residues" evidence="8">
    <location>
        <begin position="750"/>
        <end position="801"/>
    </location>
</feature>
<comment type="similarity">
    <text evidence="1">Belongs to the protein kinase superfamily. CMGC Ser/Thr protein kinase family. MNB/DYRK subfamily.</text>
</comment>
<feature type="region of interest" description="Disordered" evidence="8">
    <location>
        <begin position="912"/>
        <end position="1219"/>
    </location>
</feature>
<dbReference type="InterPro" id="IPR000719">
    <property type="entry name" value="Prot_kinase_dom"/>
</dbReference>
<accession>A0A2U3ELK6</accession>
<feature type="compositionally biased region" description="Polar residues" evidence="8">
    <location>
        <begin position="637"/>
        <end position="649"/>
    </location>
</feature>
<dbReference type="GO" id="GO:0005856">
    <property type="term" value="C:cytoskeleton"/>
    <property type="evidence" value="ECO:0007669"/>
    <property type="project" value="TreeGrafter"/>
</dbReference>
<dbReference type="InterPro" id="IPR008271">
    <property type="entry name" value="Ser/Thr_kinase_AS"/>
</dbReference>
<feature type="compositionally biased region" description="Low complexity" evidence="8">
    <location>
        <begin position="1138"/>
        <end position="1148"/>
    </location>
</feature>
<evidence type="ECO:0000256" key="6">
    <source>
        <dbReference type="ARBA" id="ARBA00022840"/>
    </source>
</evidence>
<feature type="compositionally biased region" description="Polar residues" evidence="8">
    <location>
        <begin position="928"/>
        <end position="940"/>
    </location>
</feature>
<evidence type="ECO:0000256" key="2">
    <source>
        <dbReference type="ARBA" id="ARBA00022527"/>
    </source>
</evidence>
<evidence type="ECO:0000313" key="10">
    <source>
        <dbReference type="EMBL" id="PWI75389.1"/>
    </source>
</evidence>
<evidence type="ECO:0000256" key="1">
    <source>
        <dbReference type="ARBA" id="ARBA00008867"/>
    </source>
</evidence>
<keyword evidence="2 10" id="KW-0723">Serine/threonine-protein kinase</keyword>
<dbReference type="PROSITE" id="PS00107">
    <property type="entry name" value="PROTEIN_KINASE_ATP"/>
    <property type="match status" value="1"/>
</dbReference>
<dbReference type="PANTHER" id="PTHR24058">
    <property type="entry name" value="DUAL SPECIFICITY PROTEIN KINASE"/>
    <property type="match status" value="1"/>
</dbReference>
<feature type="compositionally biased region" description="Low complexity" evidence="8">
    <location>
        <begin position="912"/>
        <end position="927"/>
    </location>
</feature>
<dbReference type="SUPFAM" id="SSF56112">
    <property type="entry name" value="Protein kinase-like (PK-like)"/>
    <property type="match status" value="1"/>
</dbReference>
<evidence type="ECO:0000256" key="3">
    <source>
        <dbReference type="ARBA" id="ARBA00022679"/>
    </source>
</evidence>
<feature type="compositionally biased region" description="Polar residues" evidence="8">
    <location>
        <begin position="292"/>
        <end position="317"/>
    </location>
</feature>
<keyword evidence="6 7" id="KW-0067">ATP-binding</keyword>
<feature type="compositionally biased region" description="Polar residues" evidence="8">
    <location>
        <begin position="711"/>
        <end position="720"/>
    </location>
</feature>
<feature type="region of interest" description="Disordered" evidence="8">
    <location>
        <begin position="1"/>
        <end position="25"/>
    </location>
</feature>
<evidence type="ECO:0000313" key="11">
    <source>
        <dbReference type="Proteomes" id="UP000245956"/>
    </source>
</evidence>
<feature type="region of interest" description="Disordered" evidence="8">
    <location>
        <begin position="281"/>
        <end position="331"/>
    </location>
</feature>
<feature type="region of interest" description="Disordered" evidence="8">
    <location>
        <begin position="1638"/>
        <end position="1729"/>
    </location>
</feature>
<reference evidence="10 11" key="1">
    <citation type="journal article" date="2016" name="Front. Microbiol.">
        <title>Genome and transcriptome sequences reveal the specific parasitism of the nematophagous Purpureocillium lilacinum 36-1.</title>
        <authorList>
            <person name="Xie J."/>
            <person name="Li S."/>
            <person name="Mo C."/>
            <person name="Xiao X."/>
            <person name="Peng D."/>
            <person name="Wang G."/>
            <person name="Xiao Y."/>
        </authorList>
    </citation>
    <scope>NUCLEOTIDE SEQUENCE [LARGE SCALE GENOMIC DNA]</scope>
    <source>
        <strain evidence="10 11">36-1</strain>
    </source>
</reference>
<evidence type="ECO:0000256" key="8">
    <source>
        <dbReference type="SAM" id="MobiDB-lite"/>
    </source>
</evidence>
<dbReference type="SMART" id="SM00220">
    <property type="entry name" value="S_TKc"/>
    <property type="match status" value="1"/>
</dbReference>
<dbReference type="CDD" id="cd14210">
    <property type="entry name" value="PKc_DYRK"/>
    <property type="match status" value="1"/>
</dbReference>
<feature type="region of interest" description="Disordered" evidence="8">
    <location>
        <begin position="880"/>
        <end position="899"/>
    </location>
</feature>
<feature type="region of interest" description="Disordered" evidence="8">
    <location>
        <begin position="238"/>
        <end position="258"/>
    </location>
</feature>
<keyword evidence="5 10" id="KW-0418">Kinase</keyword>
<feature type="compositionally biased region" description="Basic residues" evidence="8">
    <location>
        <begin position="80"/>
        <end position="94"/>
    </location>
</feature>